<dbReference type="PANTHER" id="PTHR33171">
    <property type="entry name" value="LAR_N DOMAIN-CONTAINING PROTEIN"/>
    <property type="match status" value="1"/>
</dbReference>
<dbReference type="Gene3D" id="3.90.226.30">
    <property type="match status" value="1"/>
</dbReference>
<dbReference type="InterPro" id="IPR018657">
    <property type="entry name" value="LarA-like_N"/>
</dbReference>
<feature type="domain" description="LarA-like N-terminal" evidence="1">
    <location>
        <begin position="18"/>
        <end position="202"/>
    </location>
</feature>
<dbReference type="Gene3D" id="3.40.50.11440">
    <property type="match status" value="1"/>
</dbReference>
<gene>
    <name evidence="2" type="ORF">LCGC14_1297940</name>
</gene>
<dbReference type="GO" id="GO:0050043">
    <property type="term" value="F:lactate racemase activity"/>
    <property type="evidence" value="ECO:0007669"/>
    <property type="project" value="InterPro"/>
</dbReference>
<dbReference type="AlphaFoldDB" id="A0A0F9N738"/>
<evidence type="ECO:0000259" key="1">
    <source>
        <dbReference type="Pfam" id="PF09861"/>
    </source>
</evidence>
<proteinExistence type="predicted"/>
<sequence length="413" mass="46071">MVKTIKIPWAVWREPEFLNITFPDSWKVALCNMNSAPDLPDNEIKSGVLTPIGSRKLSEIAKGKKSAVIVVDDTTRSTPVSRVIPHVIEELDVSGITNENITILLAIGAHRPMTKQDCILKLGKEICETINIENHHPYENLTHVGESKIGTPIDINTTYYNAELKVSLGGVIPHPIAGFGGGAKIVLPGVCGIRTLESNHSAPTRLGISSGIGEITELRKDIEDIAGMVGLDYSINVVLTEKGGVAGVFSGHFIQAHRKAVELCQKVYKTKLSQFENDICFFNLYPEDSELNQSQKGFNFIRMAPRNLLSRKNGTIVLMSSSHEGRGYHSLFSETGAKLYRNPKEQKGFPWRTFYFSPNISESDLYHFYPKSMKLFNDWDDLIEELKKIYKEGTKVTIVPTSIQIPEIKKNIQ</sequence>
<dbReference type="InterPro" id="IPR048068">
    <property type="entry name" value="LarA-like"/>
</dbReference>
<evidence type="ECO:0000313" key="2">
    <source>
        <dbReference type="EMBL" id="KKM84560.1"/>
    </source>
</evidence>
<dbReference type="Pfam" id="PF09861">
    <property type="entry name" value="Lar_N"/>
    <property type="match status" value="1"/>
</dbReference>
<name>A0A0F9N738_9ZZZZ</name>
<organism evidence="2">
    <name type="scientific">marine sediment metagenome</name>
    <dbReference type="NCBI Taxonomy" id="412755"/>
    <lineage>
        <taxon>unclassified sequences</taxon>
        <taxon>metagenomes</taxon>
        <taxon>ecological metagenomes</taxon>
    </lineage>
</organism>
<dbReference type="InterPro" id="IPR043166">
    <property type="entry name" value="LarA-like_C"/>
</dbReference>
<reference evidence="2" key="1">
    <citation type="journal article" date="2015" name="Nature">
        <title>Complex archaea that bridge the gap between prokaryotes and eukaryotes.</title>
        <authorList>
            <person name="Spang A."/>
            <person name="Saw J.H."/>
            <person name="Jorgensen S.L."/>
            <person name="Zaremba-Niedzwiedzka K."/>
            <person name="Martijn J."/>
            <person name="Lind A.E."/>
            <person name="van Eijk R."/>
            <person name="Schleper C."/>
            <person name="Guy L."/>
            <person name="Ettema T.J."/>
        </authorList>
    </citation>
    <scope>NUCLEOTIDE SEQUENCE</scope>
</reference>
<accession>A0A0F9N738</accession>
<dbReference type="PANTHER" id="PTHR33171:SF17">
    <property type="entry name" value="LARA-LIKE N-TERMINAL DOMAIN-CONTAINING PROTEIN"/>
    <property type="match status" value="1"/>
</dbReference>
<protein>
    <recommendedName>
        <fullName evidence="1">LarA-like N-terminal domain-containing protein</fullName>
    </recommendedName>
</protein>
<dbReference type="EMBL" id="LAZR01007548">
    <property type="protein sequence ID" value="KKM84560.1"/>
    <property type="molecule type" value="Genomic_DNA"/>
</dbReference>
<comment type="caution">
    <text evidence="2">The sequence shown here is derived from an EMBL/GenBank/DDBJ whole genome shotgun (WGS) entry which is preliminary data.</text>
</comment>